<evidence type="ECO:0000313" key="3">
    <source>
        <dbReference type="Proteomes" id="UP000067625"/>
    </source>
</evidence>
<dbReference type="SUPFAM" id="SSF54001">
    <property type="entry name" value="Cysteine proteinases"/>
    <property type="match status" value="1"/>
</dbReference>
<evidence type="ECO:0008006" key="4">
    <source>
        <dbReference type="Google" id="ProtNLM"/>
    </source>
</evidence>
<reference evidence="3" key="1">
    <citation type="submission" date="2015-08" db="EMBL/GenBank/DDBJ databases">
        <title>Genome sequencing project for genomic taxonomy and phylogenomics of Bacillus-like bacteria.</title>
        <authorList>
            <person name="Liu B."/>
            <person name="Wang J."/>
            <person name="Zhu Y."/>
            <person name="Liu G."/>
            <person name="Chen Q."/>
            <person name="Chen Z."/>
            <person name="Lan J."/>
            <person name="Che J."/>
            <person name="Ge C."/>
            <person name="Shi H."/>
            <person name="Pan Z."/>
            <person name="Liu X."/>
        </authorList>
    </citation>
    <scope>NUCLEOTIDE SEQUENCE [LARGE SCALE GENOMIC DNA]</scope>
    <source>
        <strain evidence="3">FJAT-4402</strain>
    </source>
</reference>
<dbReference type="STRING" id="1441095.AM592_01815"/>
<dbReference type="AlphaFoldDB" id="A0A0M4G6F8"/>
<dbReference type="Gene3D" id="3.30.2140.20">
    <property type="match status" value="1"/>
</dbReference>
<evidence type="ECO:0000313" key="2">
    <source>
        <dbReference type="EMBL" id="ALC80458.1"/>
    </source>
</evidence>
<dbReference type="GO" id="GO:0016407">
    <property type="term" value="F:acetyltransferase activity"/>
    <property type="evidence" value="ECO:0007669"/>
    <property type="project" value="InterPro"/>
</dbReference>
<dbReference type="RefSeq" id="WP_053602191.1">
    <property type="nucleotide sequence ID" value="NZ_CP012600.1"/>
</dbReference>
<dbReference type="Proteomes" id="UP000067625">
    <property type="component" value="Chromosome"/>
</dbReference>
<evidence type="ECO:0000256" key="1">
    <source>
        <dbReference type="ARBA" id="ARBA00006547"/>
    </source>
</evidence>
<dbReference type="InterPro" id="IPR053710">
    <property type="entry name" value="Arylamine_NAT_domain_sf"/>
</dbReference>
<dbReference type="PANTHER" id="PTHR11786:SF0">
    <property type="entry name" value="ARYLAMINE N-ACETYLTRANSFERASE 4-RELATED"/>
    <property type="match status" value="1"/>
</dbReference>
<name>A0A0M4G6F8_9BACI</name>
<dbReference type="EMBL" id="CP012600">
    <property type="protein sequence ID" value="ALC80458.1"/>
    <property type="molecule type" value="Genomic_DNA"/>
</dbReference>
<reference evidence="2 3" key="2">
    <citation type="journal article" date="2016" name="Int. J. Syst. Evol. Microbiol.">
        <title>Bacillus gobiensis sp. nov., isolated from a soil sample.</title>
        <authorList>
            <person name="Liu B."/>
            <person name="Liu G.H."/>
            <person name="Cetin S."/>
            <person name="Schumann P."/>
            <person name="Pan Z.Z."/>
            <person name="Chen Q.Q."/>
        </authorList>
    </citation>
    <scope>NUCLEOTIDE SEQUENCE [LARGE SCALE GENOMIC DNA]</scope>
    <source>
        <strain evidence="2 3">FJAT-4402</strain>
    </source>
</reference>
<keyword evidence="3" id="KW-1185">Reference proteome</keyword>
<organism evidence="2 3">
    <name type="scientific">Bacillus gobiensis</name>
    <dbReference type="NCBI Taxonomy" id="1441095"/>
    <lineage>
        <taxon>Bacteria</taxon>
        <taxon>Bacillati</taxon>
        <taxon>Bacillota</taxon>
        <taxon>Bacilli</taxon>
        <taxon>Bacillales</taxon>
        <taxon>Bacillaceae</taxon>
        <taxon>Bacillus</taxon>
    </lineage>
</organism>
<sequence>MKKISDEGKLYLLHLNLPLETPTENYLKRICQAHLTTFPFENISKLLSFRDKDVNIPSYSQFVKNFTASHFGGTCYTLNSNLIVLLKELGFACHLAMLGNQHMAIIVNIDSEKMYVDCGAAAPMFKPVRFESDHQNSSRFGEDYVNIVPASSENNSYRYIRYIRGKQSGKAWNFDSKKAYEVNDFADIIQKSYIPQAAFMSMLRCQLWQIDQNRNVSLVNNQLGIRYSNGQTITKTLSCISEIEEVMANEFLLSKLPVAEAIEVLKSLGVDVFSERA</sequence>
<dbReference type="OrthoDB" id="2845539at2"/>
<dbReference type="Pfam" id="PF00797">
    <property type="entry name" value="Acetyltransf_2"/>
    <property type="match status" value="1"/>
</dbReference>
<dbReference type="InterPro" id="IPR001447">
    <property type="entry name" value="Arylamine_N-AcTrfase"/>
</dbReference>
<proteinExistence type="inferred from homology"/>
<dbReference type="PATRIC" id="fig|1441095.3.peg.383"/>
<gene>
    <name evidence="2" type="ORF">AM592_01815</name>
</gene>
<protein>
    <recommendedName>
        <fullName evidence="4">Arylamine N-acetyltransferase</fullName>
    </recommendedName>
</protein>
<comment type="similarity">
    <text evidence="1">Belongs to the arylamine N-acetyltransferase family.</text>
</comment>
<dbReference type="PANTHER" id="PTHR11786">
    <property type="entry name" value="N-HYDROXYARYLAMINE O-ACETYLTRANSFERASE"/>
    <property type="match status" value="1"/>
</dbReference>
<dbReference type="InterPro" id="IPR038765">
    <property type="entry name" value="Papain-like_cys_pep_sf"/>
</dbReference>
<accession>A0A0M4G6F8</accession>